<dbReference type="CDD" id="cd09726">
    <property type="entry name" value="RAMP_I_III"/>
    <property type="match status" value="1"/>
</dbReference>
<sequence length="644" mass="72589">MTEFHHPYQFIRVDTRKTKTDEWKTLDGLERVENRFIRHDYWHKDGLSGRITCTLKTLSPLVVGAEQQASNKDKGVPGSVTPYRDRDGNPAIPGNSLRGMVGNIAETISQSSLRVLIQAENGEYSVRKAAQAENAGIEDAPLKKLGLLCKQADGHFAIYPLADEDNKAIPVGDYLDKGDNAECRQRWQKETQFLKKQACYQRHHNSQSHSYGSHAAGIYYIRGENKQLGKRREYYLPWDGKIDDGKLLPIKSNVVTVLETILRTLYATIKDPKDRATKSEQMLPKGYANQPRGWEVKDDKPLVLDGDLLYYRETNGEVIEISYSSIWRKAIPSDLHGAFKKTAGINSLPWNAERDALTPAEALFGVVEDQPDEKKRGGARNLASRVRFTDAIVTQPIELQDAVILKILNSPKPPSPALYFSGHGRYVAKTDLDLGSDTPNGRKQYLPHPRSLFELPRNDWETQRETGDKDYRPHMHLRCQPIPAQVELRFYVHFENLSEAELGLLLTALQPAEASSTFVHRLGLGKPLGLGHVQLEADVETINRQQRYSRLGLQGGRYQTWSKQPDISLVNAKALKELRWLANPSNVPAHIPVCYPFDSNKGQEAYSEGEGFKWFGKNDSRNQRAIHQALESVAPGKRLPTLAS</sequence>
<accession>A0A8B0SG56</accession>
<reference evidence="3" key="2">
    <citation type="submission" date="2021-04" db="EMBL/GenBank/DDBJ databases">
        <title>Complete Genome and methylome analysis of Thiothrix fructosivorans ATCC 49748.</title>
        <authorList>
            <person name="Fomenkov A."/>
            <person name="Sun L."/>
            <person name="Vincze T."/>
            <person name="Grabovich M.Y."/>
            <person name="Roberts R.J."/>
        </authorList>
    </citation>
    <scope>NUCLEOTIDE SEQUENCE</scope>
    <source>
        <strain evidence="3">ATCC 49748</strain>
    </source>
</reference>
<dbReference type="RefSeq" id="WP_207253074.1">
    <property type="nucleotide sequence ID" value="NZ_JAFMPM010000008.1"/>
</dbReference>
<dbReference type="Proteomes" id="UP000664466">
    <property type="component" value="Unassembled WGS sequence"/>
</dbReference>
<reference evidence="2 4" key="1">
    <citation type="submission" date="2021-03" db="EMBL/GenBank/DDBJ databases">
        <title>Draft genome and methylome analysis of Thiotrix fructosivoruns ATCC 49748.</title>
        <authorList>
            <person name="Fomenkov A."/>
            <person name="Grabovich M.Y."/>
            <person name="Roberts R.J."/>
        </authorList>
    </citation>
    <scope>NUCLEOTIDE SEQUENCE [LARGE SCALE GENOMIC DNA]</scope>
    <source>
        <strain evidence="2 4">ATCC 49748</strain>
    </source>
</reference>
<feature type="region of interest" description="Disordered" evidence="1">
    <location>
        <begin position="67"/>
        <end position="95"/>
    </location>
</feature>
<dbReference type="NCBIfam" id="TIGR03986">
    <property type="entry name" value="TIGR03986 family CRISPR-associated RAMP protein"/>
    <property type="match status" value="1"/>
</dbReference>
<evidence type="ECO:0000313" key="4">
    <source>
        <dbReference type="Proteomes" id="UP000664466"/>
    </source>
</evidence>
<dbReference type="AlphaFoldDB" id="A0A8B0SG56"/>
<protein>
    <submittedName>
        <fullName evidence="3">TIGR03986 family CRISPR-associated RAMP protein</fullName>
    </submittedName>
</protein>
<gene>
    <name evidence="3" type="ORF">J1836_016330</name>
    <name evidence="2" type="ORF">J1836_20945</name>
</gene>
<evidence type="ECO:0000313" key="2">
    <source>
        <dbReference type="EMBL" id="MBO0615367.1"/>
    </source>
</evidence>
<dbReference type="EMBL" id="CP072748">
    <property type="protein sequence ID" value="QTX10141.1"/>
    <property type="molecule type" value="Genomic_DNA"/>
</dbReference>
<evidence type="ECO:0000313" key="3">
    <source>
        <dbReference type="EMBL" id="QTX10141.1"/>
    </source>
</evidence>
<evidence type="ECO:0000256" key="1">
    <source>
        <dbReference type="SAM" id="MobiDB-lite"/>
    </source>
</evidence>
<dbReference type="EMBL" id="JAFMPM010000008">
    <property type="protein sequence ID" value="MBO0615367.1"/>
    <property type="molecule type" value="Genomic_DNA"/>
</dbReference>
<dbReference type="InterPro" id="IPR023825">
    <property type="entry name" value="CRISPR-assoc_RAMP_BGP1436"/>
</dbReference>
<name>A0A8B0SG56_9GAMM</name>
<proteinExistence type="predicted"/>
<keyword evidence="4" id="KW-1185">Reference proteome</keyword>
<organism evidence="3">
    <name type="scientific">Thiothrix fructosivorans</name>
    <dbReference type="NCBI Taxonomy" id="111770"/>
    <lineage>
        <taxon>Bacteria</taxon>
        <taxon>Pseudomonadati</taxon>
        <taxon>Pseudomonadota</taxon>
        <taxon>Gammaproteobacteria</taxon>
        <taxon>Thiotrichales</taxon>
        <taxon>Thiotrichaceae</taxon>
        <taxon>Thiothrix</taxon>
    </lineage>
</organism>